<keyword evidence="2" id="KW-1185">Reference proteome</keyword>
<evidence type="ECO:0000313" key="3">
    <source>
        <dbReference type="RefSeq" id="XP_023172147.2"/>
    </source>
</evidence>
<protein>
    <submittedName>
        <fullName evidence="3">Epidermal growth factor-like protein 8</fullName>
    </submittedName>
</protein>
<organism evidence="2 3">
    <name type="scientific">Drosophila hydei</name>
    <name type="common">Fruit fly</name>
    <dbReference type="NCBI Taxonomy" id="7224"/>
    <lineage>
        <taxon>Eukaryota</taxon>
        <taxon>Metazoa</taxon>
        <taxon>Ecdysozoa</taxon>
        <taxon>Arthropoda</taxon>
        <taxon>Hexapoda</taxon>
        <taxon>Insecta</taxon>
        <taxon>Pterygota</taxon>
        <taxon>Neoptera</taxon>
        <taxon>Endopterygota</taxon>
        <taxon>Diptera</taxon>
        <taxon>Brachycera</taxon>
        <taxon>Muscomorpha</taxon>
        <taxon>Ephydroidea</taxon>
        <taxon>Drosophilidae</taxon>
        <taxon>Drosophila</taxon>
    </lineage>
</organism>
<dbReference type="GeneID" id="111600320"/>
<evidence type="ECO:0000313" key="2">
    <source>
        <dbReference type="Proteomes" id="UP000504633"/>
    </source>
</evidence>
<dbReference type="OrthoDB" id="409374at2759"/>
<dbReference type="KEGG" id="dhe:111600320"/>
<name>A0A6J1LVE6_DROHY</name>
<feature type="signal peptide" evidence="1">
    <location>
        <begin position="1"/>
        <end position="20"/>
    </location>
</feature>
<reference evidence="3" key="1">
    <citation type="submission" date="2025-08" db="UniProtKB">
        <authorList>
            <consortium name="RefSeq"/>
        </authorList>
    </citation>
    <scope>IDENTIFICATION</scope>
    <source>
        <strain evidence="3">15085-1641.00</strain>
        <tissue evidence="3">Whole body</tissue>
    </source>
</reference>
<dbReference type="Proteomes" id="UP000504633">
    <property type="component" value="Unplaced"/>
</dbReference>
<sequence length="121" mass="13705">MRSNSIIIGLLIICLAYAHGQFWKQSQNDYQSWVREMVANRESGICYKTVYVDTLNPEIRIRQFSHCCEGYVKRQNSNSATLHCEPICNPECTNGVCIAPGNCECGPGYFRDSEGEGQCRK</sequence>
<dbReference type="OMA" id="GNCECGP"/>
<feature type="chain" id="PRO_5027070838" evidence="1">
    <location>
        <begin position="21"/>
        <end position="121"/>
    </location>
</feature>
<evidence type="ECO:0000256" key="1">
    <source>
        <dbReference type="SAM" id="SignalP"/>
    </source>
</evidence>
<dbReference type="Gene3D" id="2.10.25.10">
    <property type="entry name" value="Laminin"/>
    <property type="match status" value="1"/>
</dbReference>
<accession>A0A6J1LVE6</accession>
<proteinExistence type="predicted"/>
<dbReference type="RefSeq" id="XP_023172147.2">
    <property type="nucleotide sequence ID" value="XM_023316379.2"/>
</dbReference>
<dbReference type="AlphaFoldDB" id="A0A6J1LVE6"/>
<keyword evidence="1" id="KW-0732">Signal</keyword>
<gene>
    <name evidence="3" type="primary">LOC111600320</name>
</gene>